<evidence type="ECO:0000313" key="2">
    <source>
        <dbReference type="Proteomes" id="UP001165960"/>
    </source>
</evidence>
<protein>
    <submittedName>
        <fullName evidence="1">Uncharacterized protein</fullName>
    </submittedName>
</protein>
<organism evidence="1 2">
    <name type="scientific">Entomophthora muscae</name>
    <dbReference type="NCBI Taxonomy" id="34485"/>
    <lineage>
        <taxon>Eukaryota</taxon>
        <taxon>Fungi</taxon>
        <taxon>Fungi incertae sedis</taxon>
        <taxon>Zoopagomycota</taxon>
        <taxon>Entomophthoromycotina</taxon>
        <taxon>Entomophthoromycetes</taxon>
        <taxon>Entomophthorales</taxon>
        <taxon>Entomophthoraceae</taxon>
        <taxon>Entomophthora</taxon>
    </lineage>
</organism>
<comment type="caution">
    <text evidence="1">The sequence shown here is derived from an EMBL/GenBank/DDBJ whole genome shotgun (WGS) entry which is preliminary data.</text>
</comment>
<dbReference type="EMBL" id="QTSX02002846">
    <property type="protein sequence ID" value="KAJ9074795.1"/>
    <property type="molecule type" value="Genomic_DNA"/>
</dbReference>
<dbReference type="Proteomes" id="UP001165960">
    <property type="component" value="Unassembled WGS sequence"/>
</dbReference>
<evidence type="ECO:0000313" key="1">
    <source>
        <dbReference type="EMBL" id="KAJ9074795.1"/>
    </source>
</evidence>
<reference evidence="1" key="1">
    <citation type="submission" date="2022-04" db="EMBL/GenBank/DDBJ databases">
        <title>Genome of the entomopathogenic fungus Entomophthora muscae.</title>
        <authorList>
            <person name="Elya C."/>
            <person name="Lovett B.R."/>
            <person name="Lee E."/>
            <person name="Macias A.M."/>
            <person name="Hajek A.E."/>
            <person name="De Bivort B.L."/>
            <person name="Kasson M.T."/>
            <person name="De Fine Licht H.H."/>
            <person name="Stajich J.E."/>
        </authorList>
    </citation>
    <scope>NUCLEOTIDE SEQUENCE</scope>
    <source>
        <strain evidence="1">Berkeley</strain>
    </source>
</reference>
<name>A0ACC2TJM0_9FUNG</name>
<keyword evidence="2" id="KW-1185">Reference proteome</keyword>
<proteinExistence type="predicted"/>
<gene>
    <name evidence="1" type="ORF">DSO57_1002642</name>
</gene>
<sequence length="237" mass="27088">MYEVARDSEEKGCQCSITGALANRTVMLKWLVIGLVAQGGCQDIQCGRNEGSFPKTSQTIYNDFVLGKFCQHKDLFAEANKGVEILKVFKDRLSQYPVINDDAVFYSYSAKVSSLTKHTPLNQSLVFYADLYKTTQESLHFLYFSQLANIEALAYTARDRARELISASDSDFYEAYQDYKQLLKEIKYITLNATFDALQHHQQLSAHLSREAFYAHGILMKLHRFKPTLEFNSLNKS</sequence>
<accession>A0ACC2TJM0</accession>